<dbReference type="InterPro" id="IPR042092">
    <property type="entry name" value="PsdUridine_s_RsuA/RluB/E/F_cat"/>
</dbReference>
<comment type="similarity">
    <text evidence="1 4">Belongs to the pseudouridine synthase RsuA family.</text>
</comment>
<dbReference type="Gene3D" id="3.30.70.1560">
    <property type="entry name" value="Alpha-L RNA-binding motif"/>
    <property type="match status" value="1"/>
</dbReference>
<dbReference type="PANTHER" id="PTHR47683:SF2">
    <property type="entry name" value="RNA-BINDING S4 DOMAIN-CONTAINING PROTEIN"/>
    <property type="match status" value="1"/>
</dbReference>
<comment type="caution">
    <text evidence="6">The sequence shown here is derived from an EMBL/GenBank/DDBJ whole genome shotgun (WGS) entry which is preliminary data.</text>
</comment>
<dbReference type="InterPro" id="IPR036986">
    <property type="entry name" value="S4_RNA-bd_sf"/>
</dbReference>
<dbReference type="Proteomes" id="UP000228528">
    <property type="component" value="Unassembled WGS sequence"/>
</dbReference>
<dbReference type="InterPro" id="IPR020103">
    <property type="entry name" value="PsdUridine_synth_cat_dom_sf"/>
</dbReference>
<evidence type="ECO:0000256" key="2">
    <source>
        <dbReference type="ARBA" id="ARBA00023235"/>
    </source>
</evidence>
<dbReference type="Gene3D" id="3.10.290.10">
    <property type="entry name" value="RNA-binding S4 domain"/>
    <property type="match status" value="1"/>
</dbReference>
<evidence type="ECO:0000256" key="3">
    <source>
        <dbReference type="PROSITE-ProRule" id="PRU00182"/>
    </source>
</evidence>
<dbReference type="InterPro" id="IPR000748">
    <property type="entry name" value="PsdUridine_synth_RsuA/RluB/E/F"/>
</dbReference>
<feature type="domain" description="RNA-binding S4" evidence="5">
    <location>
        <begin position="3"/>
        <end position="65"/>
    </location>
</feature>
<dbReference type="Pfam" id="PF00849">
    <property type="entry name" value="PseudoU_synth_2"/>
    <property type="match status" value="1"/>
</dbReference>
<dbReference type="Gene3D" id="3.30.70.580">
    <property type="entry name" value="Pseudouridine synthase I, catalytic domain, N-terminal subdomain"/>
    <property type="match status" value="1"/>
</dbReference>
<evidence type="ECO:0000313" key="6">
    <source>
        <dbReference type="EMBL" id="PIR76849.1"/>
    </source>
</evidence>
<accession>A0A2M6NZX5</accession>
<name>A0A2M6NZX5_9BACT</name>
<dbReference type="EMBL" id="PFBW01000234">
    <property type="protein sequence ID" value="PIR76849.1"/>
    <property type="molecule type" value="Genomic_DNA"/>
</dbReference>
<dbReference type="NCBIfam" id="TIGR00093">
    <property type="entry name" value="pseudouridine synthase"/>
    <property type="match status" value="1"/>
</dbReference>
<dbReference type="EC" id="5.4.99.-" evidence="4"/>
<dbReference type="FunFam" id="3.10.290.10:FF:000003">
    <property type="entry name" value="Pseudouridine synthase"/>
    <property type="match status" value="1"/>
</dbReference>
<dbReference type="PROSITE" id="PS01149">
    <property type="entry name" value="PSI_RSU"/>
    <property type="match status" value="1"/>
</dbReference>
<evidence type="ECO:0000256" key="4">
    <source>
        <dbReference type="RuleBase" id="RU003887"/>
    </source>
</evidence>
<dbReference type="InterPro" id="IPR050343">
    <property type="entry name" value="RsuA_PseudoU_synthase"/>
</dbReference>
<evidence type="ECO:0000259" key="5">
    <source>
        <dbReference type="SMART" id="SM00363"/>
    </source>
</evidence>
<dbReference type="Pfam" id="PF01479">
    <property type="entry name" value="S4"/>
    <property type="match status" value="1"/>
</dbReference>
<dbReference type="SUPFAM" id="SSF55120">
    <property type="entry name" value="Pseudouridine synthase"/>
    <property type="match status" value="1"/>
</dbReference>
<protein>
    <recommendedName>
        <fullName evidence="4">Pseudouridine synthase</fullName>
        <ecNumber evidence="4">5.4.99.-</ecNumber>
    </recommendedName>
</protein>
<dbReference type="GO" id="GO:0000455">
    <property type="term" value="P:enzyme-directed rRNA pseudouridine synthesis"/>
    <property type="evidence" value="ECO:0007669"/>
    <property type="project" value="UniProtKB-ARBA"/>
</dbReference>
<dbReference type="CDD" id="cd02870">
    <property type="entry name" value="PseudoU_synth_RsuA_like"/>
    <property type="match status" value="1"/>
</dbReference>
<reference evidence="7" key="1">
    <citation type="submission" date="2017-09" db="EMBL/GenBank/DDBJ databases">
        <title>Depth-based differentiation of microbial function through sediment-hosted aquifers and enrichment of novel symbionts in the deep terrestrial subsurface.</title>
        <authorList>
            <person name="Probst A.J."/>
            <person name="Ladd B."/>
            <person name="Jarett J.K."/>
            <person name="Geller-Mcgrath D.E."/>
            <person name="Sieber C.M.K."/>
            <person name="Emerson J.B."/>
            <person name="Anantharaman K."/>
            <person name="Thomas B.C."/>
            <person name="Malmstrom R."/>
            <person name="Stieglmeier M."/>
            <person name="Klingl A."/>
            <person name="Woyke T."/>
            <person name="Ryan C.M."/>
            <person name="Banfield J.F."/>
        </authorList>
    </citation>
    <scope>NUCLEOTIDE SEQUENCE [LARGE SCALE GENOMIC DNA]</scope>
</reference>
<proteinExistence type="inferred from homology"/>
<dbReference type="GO" id="GO:0120159">
    <property type="term" value="F:rRNA pseudouridine synthase activity"/>
    <property type="evidence" value="ECO:0007669"/>
    <property type="project" value="UniProtKB-ARBA"/>
</dbReference>
<dbReference type="PROSITE" id="PS50889">
    <property type="entry name" value="S4"/>
    <property type="match status" value="1"/>
</dbReference>
<dbReference type="PANTHER" id="PTHR47683">
    <property type="entry name" value="PSEUDOURIDINE SYNTHASE FAMILY PROTEIN-RELATED"/>
    <property type="match status" value="1"/>
</dbReference>
<dbReference type="InterPro" id="IPR006145">
    <property type="entry name" value="PsdUridine_synth_RsuA/RluA"/>
</dbReference>
<dbReference type="SMART" id="SM00363">
    <property type="entry name" value="S4"/>
    <property type="match status" value="1"/>
</dbReference>
<sequence>MKIRLQKHIAELGICSRRKAEDLIRLGQVTLNGVVVTEMGVQVDPETDAVEVVGAVPKRAGEKLIYIALNKPIDYISSTSNEQGASVLSLLTKENNIKPKLGRDVTERVYPVGRLDKDSEGLVLLTNDGTLTNTLTHPRYAHEKEYEVMIHEPLSKDAKKILSTGMLVNDEHVNGIRIVNESILGKRVFVTVILTEGKNRQIRKMFGKLGYRIFALKRTRINKLKLLSLPPGRWRFIRKSDIV</sequence>
<evidence type="ECO:0000313" key="7">
    <source>
        <dbReference type="Proteomes" id="UP000228528"/>
    </source>
</evidence>
<evidence type="ECO:0000256" key="1">
    <source>
        <dbReference type="ARBA" id="ARBA00008348"/>
    </source>
</evidence>
<gene>
    <name evidence="6" type="ORF">COU30_05675</name>
</gene>
<organism evidence="6 7">
    <name type="scientific">Candidatus Magasanikbacteria bacterium CG10_big_fil_rev_8_21_14_0_10_38_6</name>
    <dbReference type="NCBI Taxonomy" id="1974647"/>
    <lineage>
        <taxon>Bacteria</taxon>
        <taxon>Candidatus Magasanikiibacteriota</taxon>
    </lineage>
</organism>
<dbReference type="InterPro" id="IPR018496">
    <property type="entry name" value="PsdUridine_synth_RsuA/RluB_CS"/>
</dbReference>
<keyword evidence="3" id="KW-0694">RNA-binding</keyword>
<dbReference type="CDD" id="cd00165">
    <property type="entry name" value="S4"/>
    <property type="match status" value="1"/>
</dbReference>
<dbReference type="InterPro" id="IPR020094">
    <property type="entry name" value="TruA/RsuA/RluB/E/F_N"/>
</dbReference>
<dbReference type="SUPFAM" id="SSF55174">
    <property type="entry name" value="Alpha-L RNA-binding motif"/>
    <property type="match status" value="1"/>
</dbReference>
<dbReference type="InterPro" id="IPR002942">
    <property type="entry name" value="S4_RNA-bd"/>
</dbReference>
<dbReference type="GO" id="GO:0003723">
    <property type="term" value="F:RNA binding"/>
    <property type="evidence" value="ECO:0007669"/>
    <property type="project" value="UniProtKB-KW"/>
</dbReference>
<dbReference type="AlphaFoldDB" id="A0A2M6NZX5"/>
<keyword evidence="2 4" id="KW-0413">Isomerase</keyword>